<dbReference type="PANTHER" id="PTHR34309:SF1">
    <property type="entry name" value="PROTEIN GLCG"/>
    <property type="match status" value="1"/>
</dbReference>
<evidence type="ECO:0000256" key="1">
    <source>
        <dbReference type="SAM" id="MobiDB-lite"/>
    </source>
</evidence>
<dbReference type="Proteomes" id="UP000542811">
    <property type="component" value="Unassembled WGS sequence"/>
</dbReference>
<accession>A0ABR6GAZ8</accession>
<dbReference type="SUPFAM" id="SSF143744">
    <property type="entry name" value="GlcG-like"/>
    <property type="match status" value="1"/>
</dbReference>
<evidence type="ECO:0000313" key="3">
    <source>
        <dbReference type="Proteomes" id="UP000542811"/>
    </source>
</evidence>
<dbReference type="Gene3D" id="3.30.450.150">
    <property type="entry name" value="Haem-degrading domain"/>
    <property type="match status" value="1"/>
</dbReference>
<protein>
    <submittedName>
        <fullName evidence="2">Uncharacterized protein GlcG (DUF336 family)</fullName>
    </submittedName>
</protein>
<dbReference type="InterPro" id="IPR052517">
    <property type="entry name" value="GlcG_carb_metab_protein"/>
</dbReference>
<feature type="region of interest" description="Disordered" evidence="1">
    <location>
        <begin position="14"/>
        <end position="35"/>
    </location>
</feature>
<reference evidence="2 3" key="1">
    <citation type="submission" date="2020-08" db="EMBL/GenBank/DDBJ databases">
        <title>Genomic Encyclopedia of Type Strains, Phase III (KMG-III): the genomes of soil and plant-associated and newly described type strains.</title>
        <authorList>
            <person name="Whitman W."/>
        </authorList>
    </citation>
    <scope>NUCLEOTIDE SEQUENCE [LARGE SCALE GENOMIC DNA]</scope>
    <source>
        <strain evidence="2 3">CECT 8280</strain>
    </source>
</reference>
<dbReference type="PANTHER" id="PTHR34309">
    <property type="entry name" value="SLR1406 PROTEIN"/>
    <property type="match status" value="1"/>
</dbReference>
<sequence length="168" mass="17260">MRIAQQELKIPQNHFRPTPVLSNGEHSSSNEKGGREMITIDEARKIIAAGEARAKVIGVPVNITVLDAGAHLKAFSRMDGAVLGSIDLAMGKARTAVLFQTTSEAVWEYCKPGAPAHALELSNGGLAPFPGGISLFAHDGTVIGAVGVSGGAVPQDLEIAKAAAAAVA</sequence>
<organism evidence="2 3">
    <name type="scientific">Rhizobium laguerreae</name>
    <dbReference type="NCBI Taxonomy" id="1076926"/>
    <lineage>
        <taxon>Bacteria</taxon>
        <taxon>Pseudomonadati</taxon>
        <taxon>Pseudomonadota</taxon>
        <taxon>Alphaproteobacteria</taxon>
        <taxon>Hyphomicrobiales</taxon>
        <taxon>Rhizobiaceae</taxon>
        <taxon>Rhizobium/Agrobacterium group</taxon>
        <taxon>Rhizobium</taxon>
    </lineage>
</organism>
<keyword evidence="3" id="KW-1185">Reference proteome</keyword>
<dbReference type="InterPro" id="IPR038084">
    <property type="entry name" value="PduO/GlcC-like_sf"/>
</dbReference>
<dbReference type="Pfam" id="PF03928">
    <property type="entry name" value="HbpS-like"/>
    <property type="match status" value="1"/>
</dbReference>
<evidence type="ECO:0000313" key="2">
    <source>
        <dbReference type="EMBL" id="MBB3163449.1"/>
    </source>
</evidence>
<dbReference type="InterPro" id="IPR005624">
    <property type="entry name" value="PduO/GlcC-like"/>
</dbReference>
<name>A0ABR6GAZ8_9HYPH</name>
<dbReference type="EMBL" id="JACHXX010000005">
    <property type="protein sequence ID" value="MBB3163449.1"/>
    <property type="molecule type" value="Genomic_DNA"/>
</dbReference>
<comment type="caution">
    <text evidence="2">The sequence shown here is derived from an EMBL/GenBank/DDBJ whole genome shotgun (WGS) entry which is preliminary data.</text>
</comment>
<proteinExistence type="predicted"/>
<gene>
    <name evidence="2" type="ORF">FHS25_003929</name>
</gene>